<evidence type="ECO:0000313" key="7">
    <source>
        <dbReference type="WBParaSite" id="GPLIN_000476000"/>
    </source>
</evidence>
<feature type="transmembrane region" description="Helical" evidence="5">
    <location>
        <begin position="78"/>
        <end position="101"/>
    </location>
</feature>
<name>A0A183BVX2_GLOPA</name>
<proteinExistence type="predicted"/>
<dbReference type="PANTHER" id="PTHR11785:SF523">
    <property type="entry name" value="AMINO ACID TRANSPORTER PROTEIN 6"/>
    <property type="match status" value="1"/>
</dbReference>
<dbReference type="InterPro" id="IPR002293">
    <property type="entry name" value="AA/rel_permease1"/>
</dbReference>
<feature type="transmembrane region" description="Helical" evidence="5">
    <location>
        <begin position="259"/>
        <end position="278"/>
    </location>
</feature>
<keyword evidence="4 5" id="KW-0472">Membrane</keyword>
<comment type="subcellular location">
    <subcellularLocation>
        <location evidence="1">Membrane</location>
        <topology evidence="1">Multi-pass membrane protein</topology>
    </subcellularLocation>
</comment>
<dbReference type="PANTHER" id="PTHR11785">
    <property type="entry name" value="AMINO ACID TRANSPORTER"/>
    <property type="match status" value="1"/>
</dbReference>
<evidence type="ECO:0000256" key="1">
    <source>
        <dbReference type="ARBA" id="ARBA00004141"/>
    </source>
</evidence>
<sequence>MVTSLAKIVANILIVGIAFYFLIFKGSYENLRDPFANSTFAAGNLVNAFFAGFFSYDGWDVLNFGAEEIKDPKRTMPFAILVGMSCVSTIYATINLSYFIVLTVPQIENSPAVDFAQNTIGRLQVVMPFVINLALINAMNGSMFSASRYLFAVARERHLPSFISFASTKHDSPKAALFVHVLLVFIFSFVGNTEQLMEYLGFAQWLQRGFTMCALLYIRFGHLPVHPQSIRVPLLIPILFMFICFSVVIVTLLKAFSSAFVGLIVLGASLFVYFIFVWDKALPRFRCYSAWTSKINDLMARLTQQILDGQIDANEANALYTSHTSASAIGLHNRLLLLRSAIIVPMANSKLPGAAAEDSAGFLVYTAPNRRLIRPPPLKRRDDGTIIKKRMEDGTMLTLNKKRMEEGDETTLRRMDESQFEEEEALNNAMFLVLDR</sequence>
<evidence type="ECO:0000256" key="2">
    <source>
        <dbReference type="ARBA" id="ARBA00022692"/>
    </source>
</evidence>
<organism evidence="6 7">
    <name type="scientific">Globodera pallida</name>
    <name type="common">Potato cyst nematode worm</name>
    <name type="synonym">Heterodera pallida</name>
    <dbReference type="NCBI Taxonomy" id="36090"/>
    <lineage>
        <taxon>Eukaryota</taxon>
        <taxon>Metazoa</taxon>
        <taxon>Ecdysozoa</taxon>
        <taxon>Nematoda</taxon>
        <taxon>Chromadorea</taxon>
        <taxon>Rhabditida</taxon>
        <taxon>Tylenchina</taxon>
        <taxon>Tylenchomorpha</taxon>
        <taxon>Tylenchoidea</taxon>
        <taxon>Heteroderidae</taxon>
        <taxon>Heteroderinae</taxon>
        <taxon>Globodera</taxon>
    </lineage>
</organism>
<protein>
    <submittedName>
        <fullName evidence="7">AA_permease domain-containing protein</fullName>
    </submittedName>
</protein>
<dbReference type="AlphaFoldDB" id="A0A183BVX2"/>
<feature type="transmembrane region" description="Helical" evidence="5">
    <location>
        <begin position="172"/>
        <end position="190"/>
    </location>
</feature>
<accession>A0A183BVX2</accession>
<dbReference type="GO" id="GO:0016020">
    <property type="term" value="C:membrane"/>
    <property type="evidence" value="ECO:0007669"/>
    <property type="project" value="UniProtKB-SubCell"/>
</dbReference>
<dbReference type="Proteomes" id="UP000050741">
    <property type="component" value="Unassembled WGS sequence"/>
</dbReference>
<reference evidence="7" key="2">
    <citation type="submission" date="2016-06" db="UniProtKB">
        <authorList>
            <consortium name="WormBaseParasite"/>
        </authorList>
    </citation>
    <scope>IDENTIFICATION</scope>
</reference>
<keyword evidence="6" id="KW-1185">Reference proteome</keyword>
<reference evidence="6" key="1">
    <citation type="submission" date="2014-05" db="EMBL/GenBank/DDBJ databases">
        <title>The genome and life-stage specific transcriptomes of Globodera pallida elucidate key aspects of plant parasitism by a cyst nematode.</title>
        <authorList>
            <person name="Cotton J.A."/>
            <person name="Lilley C.J."/>
            <person name="Jones L.M."/>
            <person name="Kikuchi T."/>
            <person name="Reid A.J."/>
            <person name="Thorpe P."/>
            <person name="Tsai I.J."/>
            <person name="Beasley H."/>
            <person name="Blok V."/>
            <person name="Cock P.J.A."/>
            <person name="Van den Akker S.E."/>
            <person name="Holroyd N."/>
            <person name="Hunt M."/>
            <person name="Mantelin S."/>
            <person name="Naghra H."/>
            <person name="Pain A."/>
            <person name="Palomares-Rius J.E."/>
            <person name="Zarowiecki M."/>
            <person name="Berriman M."/>
            <person name="Jones J.T."/>
            <person name="Urwin P.E."/>
        </authorList>
    </citation>
    <scope>NUCLEOTIDE SEQUENCE [LARGE SCALE GENOMIC DNA]</scope>
    <source>
        <strain evidence="6">Lindley</strain>
    </source>
</reference>
<evidence type="ECO:0000313" key="6">
    <source>
        <dbReference type="Proteomes" id="UP000050741"/>
    </source>
</evidence>
<dbReference type="InterPro" id="IPR050598">
    <property type="entry name" value="AminoAcid_Transporter"/>
</dbReference>
<dbReference type="WBParaSite" id="GPLIN_000476000">
    <property type="protein sequence ID" value="GPLIN_000476000"/>
    <property type="gene ID" value="GPLIN_000476000"/>
</dbReference>
<feature type="transmembrane region" description="Helical" evidence="5">
    <location>
        <begin position="6"/>
        <end position="24"/>
    </location>
</feature>
<dbReference type="GO" id="GO:0015179">
    <property type="term" value="F:L-amino acid transmembrane transporter activity"/>
    <property type="evidence" value="ECO:0007669"/>
    <property type="project" value="TreeGrafter"/>
</dbReference>
<evidence type="ECO:0000256" key="4">
    <source>
        <dbReference type="ARBA" id="ARBA00023136"/>
    </source>
</evidence>
<dbReference type="Pfam" id="PF13520">
    <property type="entry name" value="AA_permease_2"/>
    <property type="match status" value="1"/>
</dbReference>
<keyword evidence="3 5" id="KW-1133">Transmembrane helix</keyword>
<feature type="transmembrane region" description="Helical" evidence="5">
    <location>
        <begin position="232"/>
        <end position="253"/>
    </location>
</feature>
<evidence type="ECO:0000256" key="3">
    <source>
        <dbReference type="ARBA" id="ARBA00022989"/>
    </source>
</evidence>
<keyword evidence="2 5" id="KW-0812">Transmembrane</keyword>
<dbReference type="Gene3D" id="1.20.1740.10">
    <property type="entry name" value="Amino acid/polyamine transporter I"/>
    <property type="match status" value="1"/>
</dbReference>
<evidence type="ECO:0000256" key="5">
    <source>
        <dbReference type="SAM" id="Phobius"/>
    </source>
</evidence>